<evidence type="ECO:0000313" key="10">
    <source>
        <dbReference type="EMBL" id="MFC0528761.1"/>
    </source>
</evidence>
<keyword evidence="6 9" id="KW-1133">Transmembrane helix</keyword>
<keyword evidence="11" id="KW-1185">Reference proteome</keyword>
<dbReference type="Proteomes" id="UP001589867">
    <property type="component" value="Unassembled WGS sequence"/>
</dbReference>
<comment type="caution">
    <text evidence="10">The sequence shown here is derived from an EMBL/GenBank/DDBJ whole genome shotgun (WGS) entry which is preliminary data.</text>
</comment>
<organism evidence="10 11">
    <name type="scientific">Phytohabitans kaempferiae</name>
    <dbReference type="NCBI Taxonomy" id="1620943"/>
    <lineage>
        <taxon>Bacteria</taxon>
        <taxon>Bacillati</taxon>
        <taxon>Actinomycetota</taxon>
        <taxon>Actinomycetes</taxon>
        <taxon>Micromonosporales</taxon>
        <taxon>Micromonosporaceae</taxon>
    </lineage>
</organism>
<reference evidence="10 11" key="1">
    <citation type="submission" date="2024-09" db="EMBL/GenBank/DDBJ databases">
        <authorList>
            <person name="Sun Q."/>
            <person name="Mori K."/>
        </authorList>
    </citation>
    <scope>NUCLEOTIDE SEQUENCE [LARGE SCALE GENOMIC DNA]</scope>
    <source>
        <strain evidence="10 11">TBRC 3947</strain>
    </source>
</reference>
<dbReference type="Pfam" id="PF01594">
    <property type="entry name" value="AI-2E_transport"/>
    <property type="match status" value="1"/>
</dbReference>
<dbReference type="InterPro" id="IPR002549">
    <property type="entry name" value="AI-2E-like"/>
</dbReference>
<sequence length="401" mass="41643">MSDKAPTIAHEPDNSPESSSATAEQLPGQRPGEPGGPATDAPPAEGTAPEDSAQFGRPGAPLGRSPFVIGLTGGLGLLLAYTFFLVIQDAASILILIFIALFLAIGLNPAVVRLQRWGLPRALAVTSVGVGVLVLLGGALLALVPPVVTQTGALLDNLPEYIDQMRRSETLRELNDQYQIIDRLQSAATASNVTRAAGGVLGGAQVVFGAVFNVLTVVVLTIYFLAAFDRLRLGAYKLVPASRRERAQAIGDEILAKVGAFMAGALAIALIAGATTWLFLVIVGVTYPFALAVVVAVCDLIPQVGATLGAVVVSAVGFATSSVTVGIACVVFFIVYQQLENFVIYPKVMRRAVKVSDLAAILAALLGIALLGVVGALIAIPAVAAIQLIVREVVLPRQQRS</sequence>
<evidence type="ECO:0000256" key="9">
    <source>
        <dbReference type="SAM" id="Phobius"/>
    </source>
</evidence>
<evidence type="ECO:0000256" key="3">
    <source>
        <dbReference type="ARBA" id="ARBA00022448"/>
    </source>
</evidence>
<keyword evidence="5 9" id="KW-0812">Transmembrane</keyword>
<evidence type="ECO:0000256" key="7">
    <source>
        <dbReference type="ARBA" id="ARBA00023136"/>
    </source>
</evidence>
<evidence type="ECO:0000256" key="8">
    <source>
        <dbReference type="SAM" id="MobiDB-lite"/>
    </source>
</evidence>
<keyword evidence="3" id="KW-0813">Transport</keyword>
<feature type="transmembrane region" description="Helical" evidence="9">
    <location>
        <begin position="206"/>
        <end position="228"/>
    </location>
</feature>
<protein>
    <submittedName>
        <fullName evidence="10">AI-2E family transporter</fullName>
    </submittedName>
</protein>
<feature type="transmembrane region" description="Helical" evidence="9">
    <location>
        <begin position="123"/>
        <end position="144"/>
    </location>
</feature>
<gene>
    <name evidence="10" type="ORF">ACFFIA_13930</name>
</gene>
<evidence type="ECO:0000256" key="2">
    <source>
        <dbReference type="ARBA" id="ARBA00009773"/>
    </source>
</evidence>
<keyword evidence="4" id="KW-1003">Cell membrane</keyword>
<comment type="subcellular location">
    <subcellularLocation>
        <location evidence="1">Cell membrane</location>
        <topology evidence="1">Multi-pass membrane protein</topology>
    </subcellularLocation>
</comment>
<accession>A0ABV6M226</accession>
<comment type="similarity">
    <text evidence="2">Belongs to the autoinducer-2 exporter (AI-2E) (TC 2.A.86) family.</text>
</comment>
<dbReference type="EMBL" id="JBHLUH010000020">
    <property type="protein sequence ID" value="MFC0528761.1"/>
    <property type="molecule type" value="Genomic_DNA"/>
</dbReference>
<name>A0ABV6M226_9ACTN</name>
<feature type="transmembrane region" description="Helical" evidence="9">
    <location>
        <begin position="359"/>
        <end position="390"/>
    </location>
</feature>
<feature type="transmembrane region" description="Helical" evidence="9">
    <location>
        <begin position="67"/>
        <end position="87"/>
    </location>
</feature>
<dbReference type="PANTHER" id="PTHR21716">
    <property type="entry name" value="TRANSMEMBRANE PROTEIN"/>
    <property type="match status" value="1"/>
</dbReference>
<evidence type="ECO:0000256" key="6">
    <source>
        <dbReference type="ARBA" id="ARBA00022989"/>
    </source>
</evidence>
<evidence type="ECO:0000256" key="5">
    <source>
        <dbReference type="ARBA" id="ARBA00022692"/>
    </source>
</evidence>
<feature type="region of interest" description="Disordered" evidence="8">
    <location>
        <begin position="1"/>
        <end position="57"/>
    </location>
</feature>
<feature type="transmembrane region" description="Helical" evidence="9">
    <location>
        <begin position="93"/>
        <end position="111"/>
    </location>
</feature>
<feature type="transmembrane region" description="Helical" evidence="9">
    <location>
        <begin position="249"/>
        <end position="271"/>
    </location>
</feature>
<evidence type="ECO:0000256" key="1">
    <source>
        <dbReference type="ARBA" id="ARBA00004651"/>
    </source>
</evidence>
<keyword evidence="7 9" id="KW-0472">Membrane</keyword>
<dbReference type="RefSeq" id="WP_377250735.1">
    <property type="nucleotide sequence ID" value="NZ_JBHLUH010000020.1"/>
</dbReference>
<evidence type="ECO:0000313" key="11">
    <source>
        <dbReference type="Proteomes" id="UP001589867"/>
    </source>
</evidence>
<dbReference type="PANTHER" id="PTHR21716:SF53">
    <property type="entry name" value="PERMEASE PERM-RELATED"/>
    <property type="match status" value="1"/>
</dbReference>
<feature type="transmembrane region" description="Helical" evidence="9">
    <location>
        <begin position="310"/>
        <end position="339"/>
    </location>
</feature>
<evidence type="ECO:0000256" key="4">
    <source>
        <dbReference type="ARBA" id="ARBA00022475"/>
    </source>
</evidence>
<proteinExistence type="inferred from homology"/>